<feature type="compositionally biased region" description="Basic and acidic residues" evidence="1">
    <location>
        <begin position="91"/>
        <end position="108"/>
    </location>
</feature>
<sequence length="118" mass="13353">MKMKKMAIVLGVLAVAASVPAWAQRGGPDYYYCNLKESGVSYYSAVFDYEPNGPFDYSMIENMARSFKNSLSGRYSVSSYSRAACEMHSSYRDAQDRRDEEMDQDSARAEVVQTGWRP</sequence>
<keyword evidence="2" id="KW-0732">Signal</keyword>
<evidence type="ECO:0000313" key="3">
    <source>
        <dbReference type="EMBL" id="KAF1694408.1"/>
    </source>
</evidence>
<protein>
    <submittedName>
        <fullName evidence="3">Uncharacterized protein</fullName>
    </submittedName>
</protein>
<reference evidence="3 4" key="1">
    <citation type="submission" date="2017-10" db="EMBL/GenBank/DDBJ databases">
        <title>Whole genome sequencing of members of genus Pseudoxanthomonas.</title>
        <authorList>
            <person name="Kumar S."/>
            <person name="Bansal K."/>
            <person name="Kaur A."/>
            <person name="Patil P."/>
            <person name="Sharma S."/>
            <person name="Patil P.B."/>
        </authorList>
    </citation>
    <scope>NUCLEOTIDE SEQUENCE [LARGE SCALE GENOMIC DNA]</scope>
    <source>
        <strain evidence="3 4">DSM 17801</strain>
    </source>
</reference>
<organism evidence="3 4">
    <name type="scientific">Pseudoxanthomonas daejeonensis</name>
    <dbReference type="NCBI Taxonomy" id="266062"/>
    <lineage>
        <taxon>Bacteria</taxon>
        <taxon>Pseudomonadati</taxon>
        <taxon>Pseudomonadota</taxon>
        <taxon>Gammaproteobacteria</taxon>
        <taxon>Lysobacterales</taxon>
        <taxon>Lysobacteraceae</taxon>
        <taxon>Pseudoxanthomonas</taxon>
    </lineage>
</organism>
<gene>
    <name evidence="3" type="ORF">CSC65_09520</name>
</gene>
<dbReference type="Proteomes" id="UP000788419">
    <property type="component" value="Unassembled WGS sequence"/>
</dbReference>
<proteinExistence type="predicted"/>
<feature type="region of interest" description="Disordered" evidence="1">
    <location>
        <begin position="91"/>
        <end position="118"/>
    </location>
</feature>
<name>A0ABQ6Z7P0_9GAMM</name>
<feature type="signal peptide" evidence="2">
    <location>
        <begin position="1"/>
        <end position="23"/>
    </location>
</feature>
<evidence type="ECO:0000313" key="4">
    <source>
        <dbReference type="Proteomes" id="UP000788419"/>
    </source>
</evidence>
<evidence type="ECO:0000256" key="1">
    <source>
        <dbReference type="SAM" id="MobiDB-lite"/>
    </source>
</evidence>
<keyword evidence="4" id="KW-1185">Reference proteome</keyword>
<accession>A0ABQ6Z7P0</accession>
<evidence type="ECO:0000256" key="2">
    <source>
        <dbReference type="SAM" id="SignalP"/>
    </source>
</evidence>
<feature type="chain" id="PRO_5045198756" evidence="2">
    <location>
        <begin position="24"/>
        <end position="118"/>
    </location>
</feature>
<comment type="caution">
    <text evidence="3">The sequence shown here is derived from an EMBL/GenBank/DDBJ whole genome shotgun (WGS) entry which is preliminary data.</text>
</comment>
<dbReference type="EMBL" id="PDWN01000008">
    <property type="protein sequence ID" value="KAF1694408.1"/>
    <property type="molecule type" value="Genomic_DNA"/>
</dbReference>